<feature type="region of interest" description="Disordered" evidence="1">
    <location>
        <begin position="124"/>
        <end position="172"/>
    </location>
</feature>
<sequence length="195" mass="20835">MSTSSLSPLILSFCLSLSTQLPFPPLDSFLFFFFSFSSLASASLPSTTTATRHRRLSGIFFLFPFLSFSISHSSRCLILFVSHIHPVCATFPLCCPTPALSIHSSLKTVDYGLSNALSAAMPRKQAARPPAAAVPDEISQPAQQQHSDDADDSHAQEAHTTPAGGNIGRILGDDPEFADTFFGAVSSGSRINLAE</sequence>
<dbReference type="EMBL" id="KZ678425">
    <property type="protein sequence ID" value="PSR88688.1"/>
    <property type="molecule type" value="Genomic_DNA"/>
</dbReference>
<dbReference type="InParanoid" id="A0A2T3AAI0"/>
<feature type="compositionally biased region" description="Basic and acidic residues" evidence="1">
    <location>
        <begin position="146"/>
        <end position="157"/>
    </location>
</feature>
<reference evidence="2 3" key="1">
    <citation type="journal article" date="2018" name="Mycol. Prog.">
        <title>Coniella lustricola, a new species from submerged detritus.</title>
        <authorList>
            <person name="Raudabaugh D.B."/>
            <person name="Iturriaga T."/>
            <person name="Carver A."/>
            <person name="Mondo S."/>
            <person name="Pangilinan J."/>
            <person name="Lipzen A."/>
            <person name="He G."/>
            <person name="Amirebrahimi M."/>
            <person name="Grigoriev I.V."/>
            <person name="Miller A.N."/>
        </authorList>
    </citation>
    <scope>NUCLEOTIDE SEQUENCE [LARGE SCALE GENOMIC DNA]</scope>
    <source>
        <strain evidence="2 3">B22-T-1</strain>
    </source>
</reference>
<name>A0A2T3AAI0_9PEZI</name>
<evidence type="ECO:0000313" key="3">
    <source>
        <dbReference type="Proteomes" id="UP000241462"/>
    </source>
</evidence>
<gene>
    <name evidence="2" type="ORF">BD289DRAFT_229146</name>
</gene>
<feature type="compositionally biased region" description="Low complexity" evidence="1">
    <location>
        <begin position="124"/>
        <end position="145"/>
    </location>
</feature>
<protein>
    <submittedName>
        <fullName evidence="2">Uncharacterized protein</fullName>
    </submittedName>
</protein>
<organism evidence="2 3">
    <name type="scientific">Coniella lustricola</name>
    <dbReference type="NCBI Taxonomy" id="2025994"/>
    <lineage>
        <taxon>Eukaryota</taxon>
        <taxon>Fungi</taxon>
        <taxon>Dikarya</taxon>
        <taxon>Ascomycota</taxon>
        <taxon>Pezizomycotina</taxon>
        <taxon>Sordariomycetes</taxon>
        <taxon>Sordariomycetidae</taxon>
        <taxon>Diaporthales</taxon>
        <taxon>Schizoparmaceae</taxon>
        <taxon>Coniella</taxon>
    </lineage>
</organism>
<dbReference type="AlphaFoldDB" id="A0A2T3AAI0"/>
<accession>A0A2T3AAI0</accession>
<evidence type="ECO:0000313" key="2">
    <source>
        <dbReference type="EMBL" id="PSR88688.1"/>
    </source>
</evidence>
<proteinExistence type="predicted"/>
<dbReference type="Proteomes" id="UP000241462">
    <property type="component" value="Unassembled WGS sequence"/>
</dbReference>
<evidence type="ECO:0000256" key="1">
    <source>
        <dbReference type="SAM" id="MobiDB-lite"/>
    </source>
</evidence>
<keyword evidence="3" id="KW-1185">Reference proteome</keyword>